<evidence type="ECO:0000256" key="1">
    <source>
        <dbReference type="SAM" id="MobiDB-lite"/>
    </source>
</evidence>
<proteinExistence type="predicted"/>
<name>A0ABP0JGT6_9DINO</name>
<organism evidence="2 3">
    <name type="scientific">Durusdinium trenchii</name>
    <dbReference type="NCBI Taxonomy" id="1381693"/>
    <lineage>
        <taxon>Eukaryota</taxon>
        <taxon>Sar</taxon>
        <taxon>Alveolata</taxon>
        <taxon>Dinophyceae</taxon>
        <taxon>Suessiales</taxon>
        <taxon>Symbiodiniaceae</taxon>
        <taxon>Durusdinium</taxon>
    </lineage>
</organism>
<dbReference type="EMBL" id="CAXAMM010007202">
    <property type="protein sequence ID" value="CAK9013549.1"/>
    <property type="molecule type" value="Genomic_DNA"/>
</dbReference>
<evidence type="ECO:0000313" key="2">
    <source>
        <dbReference type="EMBL" id="CAK9013549.1"/>
    </source>
</evidence>
<keyword evidence="3" id="KW-1185">Reference proteome</keyword>
<feature type="region of interest" description="Disordered" evidence="1">
    <location>
        <begin position="449"/>
        <end position="482"/>
    </location>
</feature>
<gene>
    <name evidence="2" type="ORF">SCF082_LOCUS11979</name>
</gene>
<evidence type="ECO:0000313" key="3">
    <source>
        <dbReference type="Proteomes" id="UP001642464"/>
    </source>
</evidence>
<reference evidence="2 3" key="1">
    <citation type="submission" date="2024-02" db="EMBL/GenBank/DDBJ databases">
        <authorList>
            <person name="Chen Y."/>
            <person name="Shah S."/>
            <person name="Dougan E. K."/>
            <person name="Thang M."/>
            <person name="Chan C."/>
        </authorList>
    </citation>
    <scope>NUCLEOTIDE SEQUENCE [LARGE SCALE GENOMIC DNA]</scope>
</reference>
<feature type="compositionally biased region" description="Basic and acidic residues" evidence="1">
    <location>
        <begin position="223"/>
        <end position="236"/>
    </location>
</feature>
<dbReference type="Proteomes" id="UP001642464">
    <property type="component" value="Unassembled WGS sequence"/>
</dbReference>
<feature type="region of interest" description="Disordered" evidence="1">
    <location>
        <begin position="217"/>
        <end position="236"/>
    </location>
</feature>
<sequence>MVNLSLARCFASHAEHGALPSAFQYDGQFNQAPSEEQLTNEQAALQAEVNREKQLAAMEESADELAEGKLTAAVDHAYALAESARVWAERASALVDATRAEQADQEAVDIATDLAKVARRAGTALMGANASLQALDTARFNLEVQEKLEDVDPQMEVYVLAKTAQAATKASDAMHMALQVATRAQNLADEAISHGVTSMPKLRVTDVQLAPLNEAEGADFDDNQEHSPEELSSHGKEVLRAKQKVDKMDDGAPMGLTSAGCKCDPQAKCALQGRSFTWCRIGGGTCSLLSSKAQKEHPLDPALHDHGLYKPGGPEATKERDLDRSGAVWDYCEPHLGLSSGAAPRTAHGAMCAWRGDLLRRYMEDPFFLKQDGTLDLTKVPLRNRLSVEAMLQYQKDPEHQHLCTITDSSGMFRVCPTTVDDERPELAGMGWNASHSWDFCGERFGEDNWKPATTETSVHEEISEPLPPPAAPELPEREAEPPEELRLGDIEEPIGYMVPPVPAASAQELTTHPSDQMELQAAHAAQASMPCIWLPWRTSCGHGARPARGSRPRRKAQAWADFLVCTS</sequence>
<comment type="caution">
    <text evidence="2">The sequence shown here is derived from an EMBL/GenBank/DDBJ whole genome shotgun (WGS) entry which is preliminary data.</text>
</comment>
<accession>A0ABP0JGT6</accession>
<protein>
    <submittedName>
        <fullName evidence="2">Uncharacterized protein</fullName>
    </submittedName>
</protein>